<evidence type="ECO:0000256" key="1">
    <source>
        <dbReference type="SAM" id="MobiDB-lite"/>
    </source>
</evidence>
<dbReference type="EMBL" id="CAFBMB010000036">
    <property type="protein sequence ID" value="CAB4895480.1"/>
    <property type="molecule type" value="Genomic_DNA"/>
</dbReference>
<dbReference type="AlphaFoldDB" id="A0A6J7FRQ3"/>
<organism evidence="2">
    <name type="scientific">freshwater metagenome</name>
    <dbReference type="NCBI Taxonomy" id="449393"/>
    <lineage>
        <taxon>unclassified sequences</taxon>
        <taxon>metagenomes</taxon>
        <taxon>ecological metagenomes</taxon>
    </lineage>
</organism>
<evidence type="ECO:0000313" key="2">
    <source>
        <dbReference type="EMBL" id="CAB4895480.1"/>
    </source>
</evidence>
<feature type="compositionally biased region" description="Low complexity" evidence="1">
    <location>
        <begin position="29"/>
        <end position="54"/>
    </location>
</feature>
<dbReference type="PROSITE" id="PS51257">
    <property type="entry name" value="PROKAR_LIPOPROTEIN"/>
    <property type="match status" value="1"/>
</dbReference>
<feature type="region of interest" description="Disordered" evidence="1">
    <location>
        <begin position="29"/>
        <end position="58"/>
    </location>
</feature>
<gene>
    <name evidence="2" type="ORF">UFOPK3516_00662</name>
</gene>
<reference evidence="2" key="1">
    <citation type="submission" date="2020-05" db="EMBL/GenBank/DDBJ databases">
        <authorList>
            <person name="Chiriac C."/>
            <person name="Salcher M."/>
            <person name="Ghai R."/>
            <person name="Kavagutti S V."/>
        </authorList>
    </citation>
    <scope>NUCLEOTIDE SEQUENCE</scope>
</reference>
<accession>A0A6J7FRQ3</accession>
<name>A0A6J7FRQ3_9ZZZZ</name>
<protein>
    <submittedName>
        <fullName evidence="2">Unannotated protein</fullName>
    </submittedName>
</protein>
<sequence length="170" mass="17215">MNKNIARFGAVTALVVAAAAGLTACSAATPTPAPTASPSSSASPSNSPSAVPCNPDQPWFGETQPTYIDIPIPPNPAELYTLGLGPVVANLNVPAGTSGQWTAEITSVDKGDGFFDPCASVYFTPGSGGDTAIAPQLIPKGIGLNQVVLTNSVSGESYTFKVDSNFKDAN</sequence>
<proteinExistence type="predicted"/>